<evidence type="ECO:0000256" key="1">
    <source>
        <dbReference type="PROSITE-ProRule" id="PRU00464"/>
    </source>
</evidence>
<dbReference type="Proteomes" id="UP000242660">
    <property type="component" value="Unassembled WGS sequence"/>
</dbReference>
<evidence type="ECO:0000313" key="3">
    <source>
        <dbReference type="EMBL" id="PSB91586.1"/>
    </source>
</evidence>
<accession>A0ABX5FCX0</accession>
<dbReference type="InterPro" id="IPR011146">
    <property type="entry name" value="HIT-like"/>
</dbReference>
<dbReference type="InterPro" id="IPR036265">
    <property type="entry name" value="HIT-like_sf"/>
</dbReference>
<gene>
    <name evidence="3" type="ORF">BZL35_00983</name>
</gene>
<dbReference type="Pfam" id="PF11969">
    <property type="entry name" value="DcpS_C"/>
    <property type="match status" value="1"/>
</dbReference>
<dbReference type="SUPFAM" id="SSF54197">
    <property type="entry name" value="HIT-like"/>
    <property type="match status" value="1"/>
</dbReference>
<feature type="short sequence motif" description="Histidine triad motif" evidence="1">
    <location>
        <begin position="108"/>
        <end position="112"/>
    </location>
</feature>
<dbReference type="InterPro" id="IPR001310">
    <property type="entry name" value="Histidine_triad_HIT"/>
</dbReference>
<sequence>MGHDECIFCKIAIGQVLSEQVYADSDLIVFKDIRPVAPLHLLVVPRRHIPTLQHCESEDQELLGKMMLLAPKLAREFGYAYEPGSDKEANGFRVVMNTGPGGGQELYHIHMHVIAGLRPSICM</sequence>
<reference evidence="3 4" key="1">
    <citation type="journal article" date="2017" name="Front. Microbiol.">
        <title>Genome of Ca. Pandoraea novymonadis, an Endosymbiotic Bacterium of the Trypanosomatid Novymonas esmeraldas.</title>
        <authorList>
            <person name="Kostygov A.Y."/>
            <person name="Butenko A."/>
            <person name="Nenarokova A."/>
            <person name="Tashyreva D."/>
            <person name="Flegontov P."/>
            <person name="Lukes J."/>
            <person name="Yurchenko V."/>
        </authorList>
    </citation>
    <scope>NUCLEOTIDE SEQUENCE [LARGE SCALE GENOMIC DNA]</scope>
    <source>
        <strain evidence="3 4">E262</strain>
    </source>
</reference>
<dbReference type="InterPro" id="IPR019808">
    <property type="entry name" value="Histidine_triad_CS"/>
</dbReference>
<dbReference type="PRINTS" id="PR00332">
    <property type="entry name" value="HISTRIAD"/>
</dbReference>
<keyword evidence="4" id="KW-1185">Reference proteome</keyword>
<feature type="domain" description="HIT" evidence="2">
    <location>
        <begin position="7"/>
        <end position="123"/>
    </location>
</feature>
<evidence type="ECO:0000313" key="4">
    <source>
        <dbReference type="Proteomes" id="UP000242660"/>
    </source>
</evidence>
<comment type="caution">
    <text evidence="3">The sequence shown here is derived from an EMBL/GenBank/DDBJ whole genome shotgun (WGS) entry which is preliminary data.</text>
</comment>
<name>A0ABX5FCX0_9BURK</name>
<dbReference type="EMBL" id="MUHY01000004">
    <property type="protein sequence ID" value="PSB91586.1"/>
    <property type="molecule type" value="Genomic_DNA"/>
</dbReference>
<proteinExistence type="predicted"/>
<dbReference type="CDD" id="cd01276">
    <property type="entry name" value="PKCI_related"/>
    <property type="match status" value="1"/>
</dbReference>
<organism evidence="3 4">
    <name type="scientific">Candidatus Pandoraea novymonadis</name>
    <dbReference type="NCBI Taxonomy" id="1808959"/>
    <lineage>
        <taxon>Bacteria</taxon>
        <taxon>Pseudomonadati</taxon>
        <taxon>Pseudomonadota</taxon>
        <taxon>Betaproteobacteria</taxon>
        <taxon>Burkholderiales</taxon>
        <taxon>Burkholderiaceae</taxon>
        <taxon>Pandoraea</taxon>
    </lineage>
</organism>
<dbReference type="PROSITE" id="PS00892">
    <property type="entry name" value="HIT_1"/>
    <property type="match status" value="1"/>
</dbReference>
<dbReference type="PANTHER" id="PTHR23089">
    <property type="entry name" value="HISTIDINE TRIAD HIT PROTEIN"/>
    <property type="match status" value="1"/>
</dbReference>
<protein>
    <submittedName>
        <fullName evidence="3">Purine nucleoside phosphoramidase</fullName>
    </submittedName>
</protein>
<evidence type="ECO:0000259" key="2">
    <source>
        <dbReference type="PROSITE" id="PS51084"/>
    </source>
</evidence>
<dbReference type="RefSeq" id="WP_106183115.1">
    <property type="nucleotide sequence ID" value="NZ_MUHY01000004.1"/>
</dbReference>
<dbReference type="Gene3D" id="3.30.428.10">
    <property type="entry name" value="HIT-like"/>
    <property type="match status" value="1"/>
</dbReference>
<dbReference type="PROSITE" id="PS51084">
    <property type="entry name" value="HIT_2"/>
    <property type="match status" value="1"/>
</dbReference>